<evidence type="ECO:0000313" key="1">
    <source>
        <dbReference type="EMBL" id="MFD1629793.1"/>
    </source>
</evidence>
<dbReference type="Proteomes" id="UP001597118">
    <property type="component" value="Unassembled WGS sequence"/>
</dbReference>
<organism evidence="1 2">
    <name type="scientific">Pseudopedobacter beijingensis</name>
    <dbReference type="NCBI Taxonomy" id="1207056"/>
    <lineage>
        <taxon>Bacteria</taxon>
        <taxon>Pseudomonadati</taxon>
        <taxon>Bacteroidota</taxon>
        <taxon>Sphingobacteriia</taxon>
        <taxon>Sphingobacteriales</taxon>
        <taxon>Sphingobacteriaceae</taxon>
        <taxon>Pseudopedobacter</taxon>
    </lineage>
</organism>
<protein>
    <submittedName>
        <fullName evidence="1">RteC domain-containing protein</fullName>
    </submittedName>
</protein>
<evidence type="ECO:0000313" key="2">
    <source>
        <dbReference type="Proteomes" id="UP001597118"/>
    </source>
</evidence>
<dbReference type="Pfam" id="PF09357">
    <property type="entry name" value="RteC"/>
    <property type="match status" value="1"/>
</dbReference>
<keyword evidence="2" id="KW-1185">Reference proteome</keyword>
<gene>
    <name evidence="1" type="ORF">ACFSAH_07895</name>
</gene>
<proteinExistence type="predicted"/>
<dbReference type="EMBL" id="JBHUDG010000012">
    <property type="protein sequence ID" value="MFD1629793.1"/>
    <property type="molecule type" value="Genomic_DNA"/>
</dbReference>
<dbReference type="InterPro" id="IPR018534">
    <property type="entry name" value="Tet_reg_excision_RteC"/>
</dbReference>
<sequence length="278" mass="33167">MRYIKNILLSIREEEKKLDLNSQNVIESTRKVVSFLLSKLERLRDYIMENGFEQPNQEIEFFKKIKPEIQGKLIFYNKVFKIESSCPSGMWDVHKKYFSDELQKIENIYRENTCNCPFYRYYRSGRIDRDEELFIRGQINIDNGLNSHIFESDHRFSTYFDYKVARIIGDELFYDYLIFRINSGLFDMTKAENIQQLVWTESKNALIELIYAIHTNGSILNGNVSIRKITAIMQSIFNIELGDIHHAFHRMKMRAGSRTAYLDQLKKSLEEHMDRDFE</sequence>
<dbReference type="RefSeq" id="WP_379662172.1">
    <property type="nucleotide sequence ID" value="NZ_JBHUDG010000012.1"/>
</dbReference>
<reference evidence="2" key="1">
    <citation type="journal article" date="2019" name="Int. J. Syst. Evol. Microbiol.">
        <title>The Global Catalogue of Microorganisms (GCM) 10K type strain sequencing project: providing services to taxonomists for standard genome sequencing and annotation.</title>
        <authorList>
            <consortium name="The Broad Institute Genomics Platform"/>
            <consortium name="The Broad Institute Genome Sequencing Center for Infectious Disease"/>
            <person name="Wu L."/>
            <person name="Ma J."/>
        </authorList>
    </citation>
    <scope>NUCLEOTIDE SEQUENCE [LARGE SCALE GENOMIC DNA]</scope>
    <source>
        <strain evidence="2">CCUG 53762</strain>
    </source>
</reference>
<comment type="caution">
    <text evidence="1">The sequence shown here is derived from an EMBL/GenBank/DDBJ whole genome shotgun (WGS) entry which is preliminary data.</text>
</comment>
<name>A0ABW4IC11_9SPHI</name>
<accession>A0ABW4IC11</accession>